<dbReference type="GO" id="GO:0000976">
    <property type="term" value="F:transcription cis-regulatory region binding"/>
    <property type="evidence" value="ECO:0007669"/>
    <property type="project" value="TreeGrafter"/>
</dbReference>
<feature type="modified residue" description="4-aspartylphosphate" evidence="6">
    <location>
        <position position="66"/>
    </location>
</feature>
<evidence type="ECO:0000256" key="6">
    <source>
        <dbReference type="PROSITE-ProRule" id="PRU00169"/>
    </source>
</evidence>
<evidence type="ECO:0000313" key="9">
    <source>
        <dbReference type="Proteomes" id="UP000427906"/>
    </source>
</evidence>
<evidence type="ECO:0000256" key="5">
    <source>
        <dbReference type="ARBA" id="ARBA00023163"/>
    </source>
</evidence>
<evidence type="ECO:0000259" key="7">
    <source>
        <dbReference type="PROSITE" id="PS50110"/>
    </source>
</evidence>
<name>A0A5K7YT14_9BACT</name>
<dbReference type="AlphaFoldDB" id="A0A5K7YT14"/>
<keyword evidence="2" id="KW-0902">Two-component regulatory system</keyword>
<dbReference type="InterPro" id="IPR011006">
    <property type="entry name" value="CheY-like_superfamily"/>
</dbReference>
<dbReference type="GO" id="GO:0006355">
    <property type="term" value="P:regulation of DNA-templated transcription"/>
    <property type="evidence" value="ECO:0007669"/>
    <property type="project" value="TreeGrafter"/>
</dbReference>
<dbReference type="GO" id="GO:0000156">
    <property type="term" value="F:phosphorelay response regulator activity"/>
    <property type="evidence" value="ECO:0007669"/>
    <property type="project" value="TreeGrafter"/>
</dbReference>
<dbReference type="InterPro" id="IPR039420">
    <property type="entry name" value="WalR-like"/>
</dbReference>
<accession>A0A5K7YT14</accession>
<dbReference type="Proteomes" id="UP000427906">
    <property type="component" value="Chromosome"/>
</dbReference>
<reference evidence="8 9" key="1">
    <citation type="submission" date="2019-11" db="EMBL/GenBank/DDBJ databases">
        <title>Comparative genomics of hydrocarbon-degrading Desulfosarcina strains.</title>
        <authorList>
            <person name="Watanabe M."/>
            <person name="Kojima H."/>
            <person name="Fukui M."/>
        </authorList>
    </citation>
    <scope>NUCLEOTIDE SEQUENCE [LARGE SCALE GENOMIC DNA]</scope>
    <source>
        <strain evidence="8 9">PL12</strain>
    </source>
</reference>
<evidence type="ECO:0000256" key="2">
    <source>
        <dbReference type="ARBA" id="ARBA00023012"/>
    </source>
</evidence>
<keyword evidence="1 6" id="KW-0597">Phosphoprotein</keyword>
<protein>
    <recommendedName>
        <fullName evidence="7">Response regulatory domain-containing protein</fullName>
    </recommendedName>
</protein>
<evidence type="ECO:0000256" key="4">
    <source>
        <dbReference type="ARBA" id="ARBA00023125"/>
    </source>
</evidence>
<dbReference type="EMBL" id="AP021874">
    <property type="protein sequence ID" value="BBO71778.1"/>
    <property type="molecule type" value="Genomic_DNA"/>
</dbReference>
<dbReference type="GO" id="GO:0032993">
    <property type="term" value="C:protein-DNA complex"/>
    <property type="evidence" value="ECO:0007669"/>
    <property type="project" value="TreeGrafter"/>
</dbReference>
<evidence type="ECO:0000256" key="1">
    <source>
        <dbReference type="ARBA" id="ARBA00022553"/>
    </source>
</evidence>
<sequence length="230" mass="25815">MMTQLENAAMKYEVPPHILVMEDDLSVAQGLEMVLREDGFDVNLAGTGELAMEAFRQKRFDLLVADLRLPDIDGMDVIRRIKAETPDTEVIVITGYGTTATAVEAMKLGVADFLPKPFTEEQIKTAIAGALKSQEEKAADEPAVAEAVTEEERIIQKRQVIQVMNRTWEDQTFWADLMEKGSSALAEYQLSSQAKAAITSGDLKWINENVGELTQKQLMFIYKRLEREAW</sequence>
<dbReference type="PROSITE" id="PS50110">
    <property type="entry name" value="RESPONSE_REGULATORY"/>
    <property type="match status" value="1"/>
</dbReference>
<keyword evidence="9" id="KW-1185">Reference proteome</keyword>
<dbReference type="Pfam" id="PF00072">
    <property type="entry name" value="Response_reg"/>
    <property type="match status" value="1"/>
</dbReference>
<proteinExistence type="predicted"/>
<gene>
    <name evidence="8" type="ORF">DSCA_57080</name>
</gene>
<dbReference type="RefSeq" id="WP_231716302.1">
    <property type="nucleotide sequence ID" value="NZ_AP021874.1"/>
</dbReference>
<dbReference type="KEGG" id="dalk:DSCA_57080"/>
<dbReference type="SMART" id="SM00448">
    <property type="entry name" value="REC"/>
    <property type="match status" value="1"/>
</dbReference>
<dbReference type="InterPro" id="IPR001789">
    <property type="entry name" value="Sig_transdc_resp-reg_receiver"/>
</dbReference>
<keyword evidence="4" id="KW-0238">DNA-binding</keyword>
<dbReference type="Gene3D" id="3.40.50.2300">
    <property type="match status" value="1"/>
</dbReference>
<evidence type="ECO:0000256" key="3">
    <source>
        <dbReference type="ARBA" id="ARBA00023015"/>
    </source>
</evidence>
<dbReference type="GO" id="GO:0005829">
    <property type="term" value="C:cytosol"/>
    <property type="evidence" value="ECO:0007669"/>
    <property type="project" value="TreeGrafter"/>
</dbReference>
<dbReference type="PANTHER" id="PTHR48111">
    <property type="entry name" value="REGULATOR OF RPOS"/>
    <property type="match status" value="1"/>
</dbReference>
<keyword evidence="3" id="KW-0805">Transcription regulation</keyword>
<organism evidence="8 9">
    <name type="scientific">Desulfosarcina alkanivorans</name>
    <dbReference type="NCBI Taxonomy" id="571177"/>
    <lineage>
        <taxon>Bacteria</taxon>
        <taxon>Pseudomonadati</taxon>
        <taxon>Thermodesulfobacteriota</taxon>
        <taxon>Desulfobacteria</taxon>
        <taxon>Desulfobacterales</taxon>
        <taxon>Desulfosarcinaceae</taxon>
        <taxon>Desulfosarcina</taxon>
    </lineage>
</organism>
<dbReference type="SUPFAM" id="SSF52172">
    <property type="entry name" value="CheY-like"/>
    <property type="match status" value="1"/>
</dbReference>
<evidence type="ECO:0000313" key="8">
    <source>
        <dbReference type="EMBL" id="BBO71778.1"/>
    </source>
</evidence>
<feature type="domain" description="Response regulatory" evidence="7">
    <location>
        <begin position="17"/>
        <end position="131"/>
    </location>
</feature>
<dbReference type="PANTHER" id="PTHR48111:SF1">
    <property type="entry name" value="TWO-COMPONENT RESPONSE REGULATOR ORR33"/>
    <property type="match status" value="1"/>
</dbReference>
<keyword evidence="5" id="KW-0804">Transcription</keyword>